<gene>
    <name evidence="5" type="ORF">ElyMa_005705500</name>
</gene>
<organism evidence="5 6">
    <name type="scientific">Elysia marginata</name>
    <dbReference type="NCBI Taxonomy" id="1093978"/>
    <lineage>
        <taxon>Eukaryota</taxon>
        <taxon>Metazoa</taxon>
        <taxon>Spiralia</taxon>
        <taxon>Lophotrochozoa</taxon>
        <taxon>Mollusca</taxon>
        <taxon>Gastropoda</taxon>
        <taxon>Heterobranchia</taxon>
        <taxon>Euthyneura</taxon>
        <taxon>Panpulmonata</taxon>
        <taxon>Sacoglossa</taxon>
        <taxon>Placobranchoidea</taxon>
        <taxon>Plakobranchidae</taxon>
        <taxon>Elysia</taxon>
    </lineage>
</organism>
<proteinExistence type="inferred from homology"/>
<evidence type="ECO:0000313" key="6">
    <source>
        <dbReference type="Proteomes" id="UP000762676"/>
    </source>
</evidence>
<dbReference type="Proteomes" id="UP000762676">
    <property type="component" value="Unassembled WGS sequence"/>
</dbReference>
<evidence type="ECO:0000256" key="2">
    <source>
        <dbReference type="ARBA" id="ARBA00022801"/>
    </source>
</evidence>
<comment type="caution">
    <text evidence="5">The sequence shown here is derived from an EMBL/GenBank/DDBJ whole genome shotgun (WGS) entry which is preliminary data.</text>
</comment>
<keyword evidence="1" id="KW-0479">Metal-binding</keyword>
<name>A0AAV4FI58_9GAST</name>
<reference evidence="5 6" key="1">
    <citation type="journal article" date="2021" name="Elife">
        <title>Chloroplast acquisition without the gene transfer in kleptoplastic sea slugs, Plakobranchus ocellatus.</title>
        <authorList>
            <person name="Maeda T."/>
            <person name="Takahashi S."/>
            <person name="Yoshida T."/>
            <person name="Shimamura S."/>
            <person name="Takaki Y."/>
            <person name="Nagai Y."/>
            <person name="Toyoda A."/>
            <person name="Suzuki Y."/>
            <person name="Arimoto A."/>
            <person name="Ishii H."/>
            <person name="Satoh N."/>
            <person name="Nishiyama T."/>
            <person name="Hasebe M."/>
            <person name="Maruyama T."/>
            <person name="Minagawa J."/>
            <person name="Obokata J."/>
            <person name="Shigenobu S."/>
        </authorList>
    </citation>
    <scope>NUCLEOTIDE SEQUENCE [LARGE SCALE GENOMIC DNA]</scope>
</reference>
<dbReference type="PIRSF" id="PIRSF001237">
    <property type="entry name" value="DHOdimr"/>
    <property type="match status" value="1"/>
</dbReference>
<keyword evidence="3" id="KW-0862">Zinc</keyword>
<dbReference type="PROSITE" id="PS00483">
    <property type="entry name" value="DIHYDROOROTASE_2"/>
    <property type="match status" value="1"/>
</dbReference>
<dbReference type="SUPFAM" id="SSF51556">
    <property type="entry name" value="Metallo-dependent hydrolases"/>
    <property type="match status" value="1"/>
</dbReference>
<dbReference type="InterPro" id="IPR004721">
    <property type="entry name" value="DHOdimr"/>
</dbReference>
<dbReference type="GO" id="GO:0006207">
    <property type="term" value="P:'de novo' pyrimidine nucleobase biosynthetic process"/>
    <property type="evidence" value="ECO:0007669"/>
    <property type="project" value="TreeGrafter"/>
</dbReference>
<dbReference type="GO" id="GO:0005829">
    <property type="term" value="C:cytosol"/>
    <property type="evidence" value="ECO:0007669"/>
    <property type="project" value="TreeGrafter"/>
</dbReference>
<sequence length="307" mass="33614">MPNLRPPVTTAQQAAEYKARIEEQIPAGSAFQPLMTLYLTDNTTAAIVSEAKAMGDVYALKLYPAGATTNSDSGVTSLEKIFPALEAMIDNNLPLLVHGEVTENHIDIFDREKVFIDRHLLPLVERYPELKVVMEHITTKEAAQFVAGAHDNIAATITPQHLLYNRNHMLVGGIKPHFYCLPILKRNIHQEALLQAATSGSPKFFLGTDSAPHAKGAKESSCGCAGCFSAFGAMAFYAEAFESMNALNRLEAFSSHYGADFYELPRNTDTITLVRQTVDVPASLPLGDEEVVPLKAGEQLHWMVESV</sequence>
<dbReference type="EMBL" id="BMAT01011413">
    <property type="protein sequence ID" value="GFR72430.1"/>
    <property type="molecule type" value="Genomic_DNA"/>
</dbReference>
<dbReference type="NCBIfam" id="TIGR00856">
    <property type="entry name" value="pyrC_dimer"/>
    <property type="match status" value="1"/>
</dbReference>
<dbReference type="InterPro" id="IPR002195">
    <property type="entry name" value="Dihydroorotase_CS"/>
</dbReference>
<evidence type="ECO:0000256" key="1">
    <source>
        <dbReference type="ARBA" id="ARBA00022723"/>
    </source>
</evidence>
<dbReference type="GO" id="GO:0004151">
    <property type="term" value="F:dihydroorotase activity"/>
    <property type="evidence" value="ECO:0007669"/>
    <property type="project" value="InterPro"/>
</dbReference>
<dbReference type="InterPro" id="IPR032466">
    <property type="entry name" value="Metal_Hydrolase"/>
</dbReference>
<dbReference type="GO" id="GO:0046872">
    <property type="term" value="F:metal ion binding"/>
    <property type="evidence" value="ECO:0007669"/>
    <property type="project" value="UniProtKB-KW"/>
</dbReference>
<dbReference type="PANTHER" id="PTHR43137:SF1">
    <property type="entry name" value="DIHYDROOROTASE"/>
    <property type="match status" value="1"/>
</dbReference>
<protein>
    <submittedName>
        <fullName evidence="5">Dihydroorotase</fullName>
    </submittedName>
</protein>
<evidence type="ECO:0000256" key="4">
    <source>
        <dbReference type="ARBA" id="ARBA00022975"/>
    </source>
</evidence>
<keyword evidence="2" id="KW-0378">Hydrolase</keyword>
<dbReference type="CDD" id="cd01294">
    <property type="entry name" value="DHOase"/>
    <property type="match status" value="1"/>
</dbReference>
<dbReference type="Gene3D" id="3.20.20.140">
    <property type="entry name" value="Metal-dependent hydrolases"/>
    <property type="match status" value="1"/>
</dbReference>
<evidence type="ECO:0000256" key="3">
    <source>
        <dbReference type="ARBA" id="ARBA00022833"/>
    </source>
</evidence>
<keyword evidence="4" id="KW-0665">Pyrimidine biosynthesis</keyword>
<evidence type="ECO:0000313" key="5">
    <source>
        <dbReference type="EMBL" id="GFR72430.1"/>
    </source>
</evidence>
<keyword evidence="6" id="KW-1185">Reference proteome</keyword>
<accession>A0AAV4FI58</accession>
<dbReference type="PANTHER" id="PTHR43137">
    <property type="entry name" value="DIHYDROOROTASE"/>
    <property type="match status" value="1"/>
</dbReference>
<dbReference type="GO" id="GO:0006221">
    <property type="term" value="P:pyrimidine nucleotide biosynthetic process"/>
    <property type="evidence" value="ECO:0007669"/>
    <property type="project" value="UniProtKB-KW"/>
</dbReference>
<dbReference type="HAMAP" id="MF_00219">
    <property type="entry name" value="PyrC_classII"/>
    <property type="match status" value="1"/>
</dbReference>
<dbReference type="AlphaFoldDB" id="A0AAV4FI58"/>